<keyword evidence="1" id="KW-0472">Membrane</keyword>
<keyword evidence="3" id="KW-1185">Reference proteome</keyword>
<comment type="caution">
    <text evidence="2">The sequence shown here is derived from an EMBL/GenBank/DDBJ whole genome shotgun (WGS) entry which is preliminary data.</text>
</comment>
<gene>
    <name evidence="2" type="ORF">PSI14_00435</name>
</gene>
<organism evidence="2 3">
    <name type="scientific">Xenorhabdus anantnagensis</name>
    <dbReference type="NCBI Taxonomy" id="3025875"/>
    <lineage>
        <taxon>Bacteria</taxon>
        <taxon>Pseudomonadati</taxon>
        <taxon>Pseudomonadota</taxon>
        <taxon>Gammaproteobacteria</taxon>
        <taxon>Enterobacterales</taxon>
        <taxon>Morganellaceae</taxon>
        <taxon>Xenorhabdus</taxon>
    </lineage>
</organism>
<dbReference type="EMBL" id="JAQRFN010000001">
    <property type="protein sequence ID" value="MDC9595375.1"/>
    <property type="molecule type" value="Genomic_DNA"/>
</dbReference>
<keyword evidence="1" id="KW-1133">Transmembrane helix</keyword>
<sequence length="54" mass="5766">MGESLLGLSGYIKFFMGLFALVNPVGDSILCVFGISIDLFRIADGMLIITIAVI</sequence>
<keyword evidence="1" id="KW-0812">Transmembrane</keyword>
<feature type="transmembrane region" description="Helical" evidence="1">
    <location>
        <begin position="12"/>
        <end position="37"/>
    </location>
</feature>
<name>A0ABT5LM51_9GAMM</name>
<dbReference type="Proteomes" id="UP001220225">
    <property type="component" value="Unassembled WGS sequence"/>
</dbReference>
<evidence type="ECO:0000313" key="3">
    <source>
        <dbReference type="Proteomes" id="UP001220225"/>
    </source>
</evidence>
<reference evidence="2 3" key="1">
    <citation type="submission" date="2023-02" db="EMBL/GenBank/DDBJ databases">
        <title>Entomopathogenic bacteria.</title>
        <authorList>
            <person name="Machado R.A."/>
        </authorList>
    </citation>
    <scope>NUCLEOTIDE SEQUENCE [LARGE SCALE GENOMIC DNA]</scope>
    <source>
        <strain evidence="2 3">XENO-2</strain>
    </source>
</reference>
<evidence type="ECO:0000313" key="2">
    <source>
        <dbReference type="EMBL" id="MDC9595375.1"/>
    </source>
</evidence>
<accession>A0ABT5LM51</accession>
<protein>
    <submittedName>
        <fullName evidence="2">Uncharacterized protein</fullName>
    </submittedName>
</protein>
<evidence type="ECO:0000256" key="1">
    <source>
        <dbReference type="SAM" id="Phobius"/>
    </source>
</evidence>
<proteinExistence type="predicted"/>